<dbReference type="Proteomes" id="UP000053144">
    <property type="component" value="Chromosome 4"/>
</dbReference>
<keyword evidence="1" id="KW-1133">Transmembrane helix</keyword>
<evidence type="ECO:0000313" key="3">
    <source>
        <dbReference type="Proteomes" id="UP000053144"/>
    </source>
</evidence>
<protein>
    <submittedName>
        <fullName evidence="2">Uncharacterized protein</fullName>
    </submittedName>
</protein>
<dbReference type="EMBL" id="CM003374">
    <property type="protein sequence ID" value="KOM41092.1"/>
    <property type="molecule type" value="Genomic_DNA"/>
</dbReference>
<dbReference type="Gramene" id="KOM41092">
    <property type="protein sequence ID" value="KOM41092"/>
    <property type="gene ID" value="LR48_Vigan04g129000"/>
</dbReference>
<evidence type="ECO:0000256" key="1">
    <source>
        <dbReference type="SAM" id="Phobius"/>
    </source>
</evidence>
<sequence>MVTRFFMTFTTMSWVSWRLASVRATALTRRWRVVLVLIRRFRYAEVELRRRYVTVVLILAMAEAQSVWVWWWFLPPMVTCERGRRCLGFSVQIWSSLAFGWRDDARTWSRCGFCSDLVLLQIWGLILDVTGCRHSVAEGFAGGNDETKGFAATLRR</sequence>
<accession>A0A0L9UEW8</accession>
<proteinExistence type="predicted"/>
<feature type="transmembrane region" description="Helical" evidence="1">
    <location>
        <begin position="52"/>
        <end position="73"/>
    </location>
</feature>
<keyword evidence="1" id="KW-0472">Membrane</keyword>
<organism evidence="2 3">
    <name type="scientific">Phaseolus angularis</name>
    <name type="common">Azuki bean</name>
    <name type="synonym">Vigna angularis</name>
    <dbReference type="NCBI Taxonomy" id="3914"/>
    <lineage>
        <taxon>Eukaryota</taxon>
        <taxon>Viridiplantae</taxon>
        <taxon>Streptophyta</taxon>
        <taxon>Embryophyta</taxon>
        <taxon>Tracheophyta</taxon>
        <taxon>Spermatophyta</taxon>
        <taxon>Magnoliopsida</taxon>
        <taxon>eudicotyledons</taxon>
        <taxon>Gunneridae</taxon>
        <taxon>Pentapetalae</taxon>
        <taxon>rosids</taxon>
        <taxon>fabids</taxon>
        <taxon>Fabales</taxon>
        <taxon>Fabaceae</taxon>
        <taxon>Papilionoideae</taxon>
        <taxon>50 kb inversion clade</taxon>
        <taxon>NPAAA clade</taxon>
        <taxon>indigoferoid/millettioid clade</taxon>
        <taxon>Phaseoleae</taxon>
        <taxon>Vigna</taxon>
    </lineage>
</organism>
<dbReference type="AlphaFoldDB" id="A0A0L9UEW8"/>
<gene>
    <name evidence="2" type="ORF">LR48_Vigan04g129000</name>
</gene>
<reference evidence="3" key="1">
    <citation type="journal article" date="2015" name="Proc. Natl. Acad. Sci. U.S.A.">
        <title>Genome sequencing of adzuki bean (Vigna angularis) provides insight into high starch and low fat accumulation and domestication.</title>
        <authorList>
            <person name="Yang K."/>
            <person name="Tian Z."/>
            <person name="Chen C."/>
            <person name="Luo L."/>
            <person name="Zhao B."/>
            <person name="Wang Z."/>
            <person name="Yu L."/>
            <person name="Li Y."/>
            <person name="Sun Y."/>
            <person name="Li W."/>
            <person name="Chen Y."/>
            <person name="Li Y."/>
            <person name="Zhang Y."/>
            <person name="Ai D."/>
            <person name="Zhao J."/>
            <person name="Shang C."/>
            <person name="Ma Y."/>
            <person name="Wu B."/>
            <person name="Wang M."/>
            <person name="Gao L."/>
            <person name="Sun D."/>
            <person name="Zhang P."/>
            <person name="Guo F."/>
            <person name="Wang W."/>
            <person name="Li Y."/>
            <person name="Wang J."/>
            <person name="Varshney R.K."/>
            <person name="Wang J."/>
            <person name="Ling H.Q."/>
            <person name="Wan P."/>
        </authorList>
    </citation>
    <scope>NUCLEOTIDE SEQUENCE</scope>
    <source>
        <strain evidence="3">cv. Jingnong 6</strain>
    </source>
</reference>
<keyword evidence="1" id="KW-0812">Transmembrane</keyword>
<name>A0A0L9UEW8_PHAAN</name>
<evidence type="ECO:0000313" key="2">
    <source>
        <dbReference type="EMBL" id="KOM41092.1"/>
    </source>
</evidence>